<evidence type="ECO:0000313" key="1">
    <source>
        <dbReference type="EMBL" id="KAK9833940.1"/>
    </source>
</evidence>
<dbReference type="AlphaFoldDB" id="A0AAW1RIN9"/>
<keyword evidence="2" id="KW-1185">Reference proteome</keyword>
<organism evidence="1 2">
    <name type="scientific">Apatococcus lobatus</name>
    <dbReference type="NCBI Taxonomy" id="904363"/>
    <lineage>
        <taxon>Eukaryota</taxon>
        <taxon>Viridiplantae</taxon>
        <taxon>Chlorophyta</taxon>
        <taxon>core chlorophytes</taxon>
        <taxon>Trebouxiophyceae</taxon>
        <taxon>Chlorellales</taxon>
        <taxon>Chlorellaceae</taxon>
        <taxon>Apatococcus</taxon>
    </lineage>
</organism>
<dbReference type="EMBL" id="JALJOS010000010">
    <property type="protein sequence ID" value="KAK9833940.1"/>
    <property type="molecule type" value="Genomic_DNA"/>
</dbReference>
<gene>
    <name evidence="1" type="ORF">WJX74_010309</name>
</gene>
<comment type="caution">
    <text evidence="1">The sequence shown here is derived from an EMBL/GenBank/DDBJ whole genome shotgun (WGS) entry which is preliminary data.</text>
</comment>
<name>A0AAW1RIN9_9CHLO</name>
<sequence length="115" mass="13113">MLLQLYASLQELQLPPNGKLDPLLPKHSLVITALGAMVVQQCRTQTVHVTPGWAHCVLNRRALFKIAWETTFLEHASCYPRIAQLISMCIKNRAAPDYMPFQTMAINIMRTHRDD</sequence>
<evidence type="ECO:0000313" key="2">
    <source>
        <dbReference type="Proteomes" id="UP001438707"/>
    </source>
</evidence>
<reference evidence="1 2" key="1">
    <citation type="journal article" date="2024" name="Nat. Commun.">
        <title>Phylogenomics reveals the evolutionary origins of lichenization in chlorophyte algae.</title>
        <authorList>
            <person name="Puginier C."/>
            <person name="Libourel C."/>
            <person name="Otte J."/>
            <person name="Skaloud P."/>
            <person name="Haon M."/>
            <person name="Grisel S."/>
            <person name="Petersen M."/>
            <person name="Berrin J.G."/>
            <person name="Delaux P.M."/>
            <person name="Dal Grande F."/>
            <person name="Keller J."/>
        </authorList>
    </citation>
    <scope>NUCLEOTIDE SEQUENCE [LARGE SCALE GENOMIC DNA]</scope>
    <source>
        <strain evidence="1 2">SAG 2145</strain>
    </source>
</reference>
<dbReference type="Proteomes" id="UP001438707">
    <property type="component" value="Unassembled WGS sequence"/>
</dbReference>
<accession>A0AAW1RIN9</accession>
<protein>
    <submittedName>
        <fullName evidence="1">Uncharacterized protein</fullName>
    </submittedName>
</protein>
<proteinExistence type="predicted"/>